<dbReference type="OrthoDB" id="7363684at2"/>
<evidence type="ECO:0000313" key="1">
    <source>
        <dbReference type="EMBL" id="SDE50425.1"/>
    </source>
</evidence>
<accession>A0A1G7DI09</accession>
<keyword evidence="2" id="KW-1185">Reference proteome</keyword>
<dbReference type="AlphaFoldDB" id="A0A1G7DI09"/>
<reference evidence="2" key="1">
    <citation type="submission" date="2016-10" db="EMBL/GenBank/DDBJ databases">
        <authorList>
            <person name="Varghese N."/>
            <person name="Submissions S."/>
        </authorList>
    </citation>
    <scope>NUCLEOTIDE SEQUENCE [LARGE SCALE GENOMIC DNA]</scope>
    <source>
        <strain evidence="2">CGMCC 1.9108</strain>
    </source>
</reference>
<protein>
    <submittedName>
        <fullName evidence="1">Uncharacterized protein</fullName>
    </submittedName>
</protein>
<evidence type="ECO:0000313" key="2">
    <source>
        <dbReference type="Proteomes" id="UP000199628"/>
    </source>
</evidence>
<dbReference type="EMBL" id="FMZV01000021">
    <property type="protein sequence ID" value="SDE50425.1"/>
    <property type="molecule type" value="Genomic_DNA"/>
</dbReference>
<proteinExistence type="predicted"/>
<organism evidence="1 2">
    <name type="scientific">Ruegeria marina</name>
    <dbReference type="NCBI Taxonomy" id="639004"/>
    <lineage>
        <taxon>Bacteria</taxon>
        <taxon>Pseudomonadati</taxon>
        <taxon>Pseudomonadota</taxon>
        <taxon>Alphaproteobacteria</taxon>
        <taxon>Rhodobacterales</taxon>
        <taxon>Roseobacteraceae</taxon>
        <taxon>Ruegeria</taxon>
    </lineage>
</organism>
<gene>
    <name evidence="1" type="ORF">SAMN04488239_12124</name>
</gene>
<dbReference type="Pfam" id="PF20104">
    <property type="entry name" value="DUF6494"/>
    <property type="match status" value="1"/>
</dbReference>
<dbReference type="STRING" id="639004.SAMN04488239_12124"/>
<dbReference type="Proteomes" id="UP000199628">
    <property type="component" value="Unassembled WGS sequence"/>
</dbReference>
<name>A0A1G7DI09_9RHOB</name>
<dbReference type="InterPro" id="IPR045471">
    <property type="entry name" value="DUF6494"/>
</dbReference>
<sequence length="63" mass="6947">MSDDFNMSMRKFLKQVGVTSQQAIEEAMRNAETSGKTFAVKAVITIEELGLNHEVTGTIKGQE</sequence>
<dbReference type="RefSeq" id="WP_093036822.1">
    <property type="nucleotide sequence ID" value="NZ_FMZV01000021.1"/>
</dbReference>